<evidence type="ECO:0000256" key="3">
    <source>
        <dbReference type="ARBA" id="ARBA00022801"/>
    </source>
</evidence>
<sequence>MVLYHNDVCGTIFLPELSTPEIDKGKRIPPRTLSALAGVGKDMVFMPLNINSSHWTCLVVDRSKEIIYCYDSFNKRVNQNLLAELADELSKMSLSRPYKVTLVHSPVQKDSNNCGLFILLFFWRRLDKEAGNDYTAQGLLRRRWNILQTVVDFSDECKENNNTDK</sequence>
<dbReference type="SUPFAM" id="SSF54001">
    <property type="entry name" value="Cysteine proteinases"/>
    <property type="match status" value="1"/>
</dbReference>
<evidence type="ECO:0000313" key="5">
    <source>
        <dbReference type="EMBL" id="GMF44436.1"/>
    </source>
</evidence>
<dbReference type="Pfam" id="PF02902">
    <property type="entry name" value="Peptidase_C48"/>
    <property type="match status" value="1"/>
</dbReference>
<dbReference type="GO" id="GO:0006508">
    <property type="term" value="P:proteolysis"/>
    <property type="evidence" value="ECO:0007669"/>
    <property type="project" value="UniProtKB-KW"/>
</dbReference>
<name>A0A9W7CW50_9STRA</name>
<dbReference type="Gene3D" id="3.40.395.10">
    <property type="entry name" value="Adenoviral Proteinase, Chain A"/>
    <property type="match status" value="1"/>
</dbReference>
<evidence type="ECO:0000259" key="4">
    <source>
        <dbReference type="PROSITE" id="PS50600"/>
    </source>
</evidence>
<feature type="domain" description="Ubiquitin-like protease family profile" evidence="4">
    <location>
        <begin position="1"/>
        <end position="125"/>
    </location>
</feature>
<reference evidence="5" key="1">
    <citation type="submission" date="2023-04" db="EMBL/GenBank/DDBJ databases">
        <title>Phytophthora fragariaefolia NBRC 109709.</title>
        <authorList>
            <person name="Ichikawa N."/>
            <person name="Sato H."/>
            <person name="Tonouchi N."/>
        </authorList>
    </citation>
    <scope>NUCLEOTIDE SEQUENCE</scope>
    <source>
        <strain evidence="5">NBRC 109709</strain>
    </source>
</reference>
<dbReference type="PROSITE" id="PS50600">
    <property type="entry name" value="ULP_PROTEASE"/>
    <property type="match status" value="1"/>
</dbReference>
<dbReference type="GO" id="GO:0008234">
    <property type="term" value="F:cysteine-type peptidase activity"/>
    <property type="evidence" value="ECO:0007669"/>
    <property type="project" value="InterPro"/>
</dbReference>
<dbReference type="InterPro" id="IPR003653">
    <property type="entry name" value="Peptidase_C48_C"/>
</dbReference>
<keyword evidence="2" id="KW-0645">Protease</keyword>
<organism evidence="5 6">
    <name type="scientific">Phytophthora fragariaefolia</name>
    <dbReference type="NCBI Taxonomy" id="1490495"/>
    <lineage>
        <taxon>Eukaryota</taxon>
        <taxon>Sar</taxon>
        <taxon>Stramenopiles</taxon>
        <taxon>Oomycota</taxon>
        <taxon>Peronosporomycetes</taxon>
        <taxon>Peronosporales</taxon>
        <taxon>Peronosporaceae</taxon>
        <taxon>Phytophthora</taxon>
    </lineage>
</organism>
<dbReference type="InterPro" id="IPR038765">
    <property type="entry name" value="Papain-like_cys_pep_sf"/>
</dbReference>
<protein>
    <submittedName>
        <fullName evidence="5">Unnamed protein product</fullName>
    </submittedName>
</protein>
<evidence type="ECO:0000256" key="1">
    <source>
        <dbReference type="ARBA" id="ARBA00005234"/>
    </source>
</evidence>
<keyword evidence="3" id="KW-0378">Hydrolase</keyword>
<gene>
    <name evidence="5" type="ORF">Pfra01_001547000</name>
</gene>
<evidence type="ECO:0000313" key="6">
    <source>
        <dbReference type="Proteomes" id="UP001165121"/>
    </source>
</evidence>
<keyword evidence="6" id="KW-1185">Reference proteome</keyword>
<comment type="similarity">
    <text evidence="1">Belongs to the peptidase C48 family.</text>
</comment>
<comment type="caution">
    <text evidence="5">The sequence shown here is derived from an EMBL/GenBank/DDBJ whole genome shotgun (WGS) entry which is preliminary data.</text>
</comment>
<evidence type="ECO:0000256" key="2">
    <source>
        <dbReference type="ARBA" id="ARBA00022670"/>
    </source>
</evidence>
<dbReference type="OrthoDB" id="102527at2759"/>
<accession>A0A9W7CW50</accession>
<dbReference type="AlphaFoldDB" id="A0A9W7CW50"/>
<dbReference type="EMBL" id="BSXT01001674">
    <property type="protein sequence ID" value="GMF44436.1"/>
    <property type="molecule type" value="Genomic_DNA"/>
</dbReference>
<dbReference type="Proteomes" id="UP001165121">
    <property type="component" value="Unassembled WGS sequence"/>
</dbReference>
<proteinExistence type="inferred from homology"/>